<dbReference type="CDD" id="cd06589">
    <property type="entry name" value="GH31"/>
    <property type="match status" value="1"/>
</dbReference>
<dbReference type="InterPro" id="IPR048395">
    <property type="entry name" value="Glyco_hydro_31_C"/>
</dbReference>
<feature type="domain" description="Glycosyl hydrolase family 31 C-terminal" evidence="6">
    <location>
        <begin position="565"/>
        <end position="653"/>
    </location>
</feature>
<dbReference type="Pfam" id="PF21365">
    <property type="entry name" value="Glyco_hydro_31_3rd"/>
    <property type="match status" value="1"/>
</dbReference>
<dbReference type="InterPro" id="IPR000322">
    <property type="entry name" value="Glyco_hydro_31_TIM"/>
</dbReference>
<dbReference type="InterPro" id="IPR013780">
    <property type="entry name" value="Glyco_hydro_b"/>
</dbReference>
<dbReference type="EMBL" id="JBHSWI010000001">
    <property type="protein sequence ID" value="MFC6644624.1"/>
    <property type="molecule type" value="Genomic_DNA"/>
</dbReference>
<dbReference type="Gene3D" id="2.60.40.1180">
    <property type="entry name" value="Golgi alpha-mannosidase II"/>
    <property type="match status" value="2"/>
</dbReference>
<evidence type="ECO:0000313" key="7">
    <source>
        <dbReference type="EMBL" id="MFC6644624.1"/>
    </source>
</evidence>
<evidence type="ECO:0000256" key="1">
    <source>
        <dbReference type="ARBA" id="ARBA00007806"/>
    </source>
</evidence>
<dbReference type="PANTHER" id="PTHR43863:SF2">
    <property type="entry name" value="MALTASE-GLUCOAMYLASE"/>
    <property type="match status" value="1"/>
</dbReference>
<dbReference type="SUPFAM" id="SSF51445">
    <property type="entry name" value="(Trans)glycosidases"/>
    <property type="match status" value="1"/>
</dbReference>
<evidence type="ECO:0000259" key="4">
    <source>
        <dbReference type="Pfam" id="PF01055"/>
    </source>
</evidence>
<evidence type="ECO:0000259" key="5">
    <source>
        <dbReference type="Pfam" id="PF17137"/>
    </source>
</evidence>
<keyword evidence="8" id="KW-1185">Reference proteome</keyword>
<feature type="chain" id="PRO_5046792979" evidence="3">
    <location>
        <begin position="24"/>
        <end position="783"/>
    </location>
</feature>
<dbReference type="Pfam" id="PF01055">
    <property type="entry name" value="Glyco_hydro_31_2nd"/>
    <property type="match status" value="1"/>
</dbReference>
<evidence type="ECO:0000259" key="6">
    <source>
        <dbReference type="Pfam" id="PF21365"/>
    </source>
</evidence>
<comment type="caution">
    <text evidence="7">The sequence shown here is derived from an EMBL/GenBank/DDBJ whole genome shotgun (WGS) entry which is preliminary data.</text>
</comment>
<dbReference type="Pfam" id="PF17137">
    <property type="entry name" value="DUF5110"/>
    <property type="match status" value="1"/>
</dbReference>
<dbReference type="InterPro" id="IPR051816">
    <property type="entry name" value="Glycosyl_Hydrolase_31"/>
</dbReference>
<dbReference type="RefSeq" id="WP_263372549.1">
    <property type="nucleotide sequence ID" value="NZ_JAGSYD010000005.1"/>
</dbReference>
<dbReference type="Proteomes" id="UP001596391">
    <property type="component" value="Unassembled WGS sequence"/>
</dbReference>
<gene>
    <name evidence="7" type="ORF">ACFQBQ_03260</name>
</gene>
<keyword evidence="2" id="KW-0326">Glycosidase</keyword>
<protein>
    <submittedName>
        <fullName evidence="7">TIM-barrel domain-containing protein</fullName>
    </submittedName>
</protein>
<organism evidence="7 8">
    <name type="scientific">Granulicella cerasi</name>
    <dbReference type="NCBI Taxonomy" id="741063"/>
    <lineage>
        <taxon>Bacteria</taxon>
        <taxon>Pseudomonadati</taxon>
        <taxon>Acidobacteriota</taxon>
        <taxon>Terriglobia</taxon>
        <taxon>Terriglobales</taxon>
        <taxon>Acidobacteriaceae</taxon>
        <taxon>Granulicella</taxon>
    </lineage>
</organism>
<sequence length="783" mass="87000">MFVRTLRLPLAIAALSASLTCSAQLQATKTGVEFRSGTDAVAIDFVEDNVAHIHVLPAGKADERTPVMDPAYRASAVSPSVRLSSQHLATLATTAVSVRVEDGDFLKVTLCDNATHCVQLDNLLAAAKGEALPMNLDHVQTLYGMRGLPLVDAGTSFARNGGATIAASFQGDGGAPLFFTDSLGVLIDSNGGNFQVVGPSVRFSGGSRKDLEMYVAFGKPMQVMSSMMKLTGLPPMAPKWTLGFIHSLWGTDEARLKEIAKTYREKQIPLDAFILDFDWKAWGEDNYGEWRWNSTHGKGAFAPDKFPDGASGAFAKELGSEGIKLAGILKPRILLSPDTNPDHRTEAAAYADKHNLWFPDEKPEKDYVTERMARNLNFTLPETRTWFWEHLRPSYQAGLVGWWNDEADPQTPSQAANVQFLNMGRTLYDGQRATDDRRVWSINRNYYLGANRYGYGLWSGDVLTGFDSMAYQERRMIASLNIGASHWSMDTGGFRGTPTPENYARWMEFAAWVPIFRVHGNFNEKRMPWSYGPVAEAAATKAIRTRYSLMPYMYSYEHADHSTGIGIVRPMFWIYPEDAEASALETEWMFGDAFLVSPVVTPGATNQRVYLPQGTWFDYSSGKRIEGKRWIDVAIDPKTWSDTPVFVRDGSIIATQEPQQFTDQHPVQEVTLDVFPNAQAAAFTYYEDDGQSYQYEKQQFLSQQISAQKSGTVTTLHLLAAEGQFKPALQHYILRVHTRAHAVSLNGKPLSESDSGWKATSDKYGDVAVLRVQAGAKLDITLR</sequence>
<comment type="similarity">
    <text evidence="1 2">Belongs to the glycosyl hydrolase 31 family.</text>
</comment>
<feature type="domain" description="DUF5110" evidence="5">
    <location>
        <begin position="669"/>
        <end position="738"/>
    </location>
</feature>
<proteinExistence type="inferred from homology"/>
<dbReference type="PANTHER" id="PTHR43863">
    <property type="entry name" value="HYDROLASE, PUTATIVE (AFU_ORTHOLOGUE AFUA_1G03140)-RELATED"/>
    <property type="match status" value="1"/>
</dbReference>
<dbReference type="InterPro" id="IPR017853">
    <property type="entry name" value="GH"/>
</dbReference>
<name>A0ABW1Z5E8_9BACT</name>
<reference evidence="8" key="1">
    <citation type="journal article" date="2019" name="Int. J. Syst. Evol. Microbiol.">
        <title>The Global Catalogue of Microorganisms (GCM) 10K type strain sequencing project: providing services to taxonomists for standard genome sequencing and annotation.</title>
        <authorList>
            <consortium name="The Broad Institute Genomics Platform"/>
            <consortium name="The Broad Institute Genome Sequencing Center for Infectious Disease"/>
            <person name="Wu L."/>
            <person name="Ma J."/>
        </authorList>
    </citation>
    <scope>NUCLEOTIDE SEQUENCE [LARGE SCALE GENOMIC DNA]</scope>
    <source>
        <strain evidence="8">CGMCC 1.16026</strain>
    </source>
</reference>
<dbReference type="SUPFAM" id="SSF51011">
    <property type="entry name" value="Glycosyl hydrolase domain"/>
    <property type="match status" value="1"/>
</dbReference>
<dbReference type="InterPro" id="IPR033403">
    <property type="entry name" value="DUF5110"/>
</dbReference>
<keyword evidence="3" id="KW-0732">Signal</keyword>
<evidence type="ECO:0000313" key="8">
    <source>
        <dbReference type="Proteomes" id="UP001596391"/>
    </source>
</evidence>
<keyword evidence="2" id="KW-0378">Hydrolase</keyword>
<dbReference type="Gene3D" id="3.20.20.80">
    <property type="entry name" value="Glycosidases"/>
    <property type="match status" value="1"/>
</dbReference>
<feature type="domain" description="Glycoside hydrolase family 31 TIM barrel" evidence="4">
    <location>
        <begin position="234"/>
        <end position="555"/>
    </location>
</feature>
<accession>A0ABW1Z5E8</accession>
<feature type="signal peptide" evidence="3">
    <location>
        <begin position="1"/>
        <end position="23"/>
    </location>
</feature>
<evidence type="ECO:0000256" key="2">
    <source>
        <dbReference type="RuleBase" id="RU361185"/>
    </source>
</evidence>
<evidence type="ECO:0000256" key="3">
    <source>
        <dbReference type="SAM" id="SignalP"/>
    </source>
</evidence>